<reference evidence="2" key="2">
    <citation type="journal article" date="2015" name="Fish Shellfish Immunol.">
        <title>Early steps in the European eel (Anguilla anguilla)-Vibrio vulnificus interaction in the gills: Role of the RtxA13 toxin.</title>
        <authorList>
            <person name="Callol A."/>
            <person name="Pajuelo D."/>
            <person name="Ebbesson L."/>
            <person name="Teles M."/>
            <person name="MacKenzie S."/>
            <person name="Amaro C."/>
        </authorList>
    </citation>
    <scope>NUCLEOTIDE SEQUENCE</scope>
</reference>
<evidence type="ECO:0000313" key="2">
    <source>
        <dbReference type="EMBL" id="JAH65467.1"/>
    </source>
</evidence>
<keyword evidence="1" id="KW-0812">Transmembrane</keyword>
<reference evidence="2" key="1">
    <citation type="submission" date="2014-11" db="EMBL/GenBank/DDBJ databases">
        <authorList>
            <person name="Amaro Gonzalez C."/>
        </authorList>
    </citation>
    <scope>NUCLEOTIDE SEQUENCE</scope>
</reference>
<feature type="transmembrane region" description="Helical" evidence="1">
    <location>
        <begin position="7"/>
        <end position="25"/>
    </location>
</feature>
<name>A0A0E9UIA5_ANGAN</name>
<dbReference type="EMBL" id="GBXM01043110">
    <property type="protein sequence ID" value="JAH65467.1"/>
    <property type="molecule type" value="Transcribed_RNA"/>
</dbReference>
<organism evidence="2">
    <name type="scientific">Anguilla anguilla</name>
    <name type="common">European freshwater eel</name>
    <name type="synonym">Muraena anguilla</name>
    <dbReference type="NCBI Taxonomy" id="7936"/>
    <lineage>
        <taxon>Eukaryota</taxon>
        <taxon>Metazoa</taxon>
        <taxon>Chordata</taxon>
        <taxon>Craniata</taxon>
        <taxon>Vertebrata</taxon>
        <taxon>Euteleostomi</taxon>
        <taxon>Actinopterygii</taxon>
        <taxon>Neopterygii</taxon>
        <taxon>Teleostei</taxon>
        <taxon>Anguilliformes</taxon>
        <taxon>Anguillidae</taxon>
        <taxon>Anguilla</taxon>
    </lineage>
</organism>
<evidence type="ECO:0000256" key="1">
    <source>
        <dbReference type="SAM" id="Phobius"/>
    </source>
</evidence>
<protein>
    <submittedName>
        <fullName evidence="2">Uncharacterized protein</fullName>
    </submittedName>
</protein>
<dbReference type="AlphaFoldDB" id="A0A0E9UIA5"/>
<accession>A0A0E9UIA5</accession>
<proteinExistence type="predicted"/>
<keyword evidence="1" id="KW-0472">Membrane</keyword>
<keyword evidence="1" id="KW-1133">Transmembrane helix</keyword>
<dbReference type="PROSITE" id="PS51257">
    <property type="entry name" value="PROKAR_LIPOPROTEIN"/>
    <property type="match status" value="1"/>
</dbReference>
<sequence length="29" mass="3428">MEKNSCLFFIYLFFLISGCTVIFSTRSYP</sequence>